<dbReference type="InterPro" id="IPR038727">
    <property type="entry name" value="NadR/Ttd14_AAA_dom"/>
</dbReference>
<comment type="caution">
    <text evidence="2">The sequence shown here is derived from an EMBL/GenBank/DDBJ whole genome shotgun (WGS) entry which is preliminary data.</text>
</comment>
<protein>
    <recommendedName>
        <fullName evidence="1">NadR/Ttd14 AAA domain-containing protein</fullName>
    </recommendedName>
</protein>
<feature type="domain" description="NadR/Ttd14 AAA" evidence="1">
    <location>
        <begin position="2"/>
        <end position="154"/>
    </location>
</feature>
<gene>
    <name evidence="2" type="ORF">GCM10022268_18440</name>
</gene>
<sequence>MCLHGPESTGKSTIGPRLARHFGSPYVTEYGRTYAEEHGTDFTMADLIAIAAGHDHAARTAVSGGPWPVILDTDPLMTAAWATMLFGRQDPWFDAWTGTADLYLFLDTDLPWVEDGTRLFGTVSQRERFRAAAMTELVKRDLPFVVVRGQGEARYDAALAAIEAALA</sequence>
<evidence type="ECO:0000313" key="2">
    <source>
        <dbReference type="EMBL" id="GAA3709541.1"/>
    </source>
</evidence>
<dbReference type="Proteomes" id="UP001500523">
    <property type="component" value="Unassembled WGS sequence"/>
</dbReference>
<evidence type="ECO:0000313" key="3">
    <source>
        <dbReference type="Proteomes" id="UP001500523"/>
    </source>
</evidence>
<evidence type="ECO:0000259" key="1">
    <source>
        <dbReference type="Pfam" id="PF13521"/>
    </source>
</evidence>
<dbReference type="Pfam" id="PF13521">
    <property type="entry name" value="AAA_28"/>
    <property type="match status" value="1"/>
</dbReference>
<organism evidence="2 3">
    <name type="scientific">Sphingomonas cynarae</name>
    <dbReference type="NCBI Taxonomy" id="930197"/>
    <lineage>
        <taxon>Bacteria</taxon>
        <taxon>Pseudomonadati</taxon>
        <taxon>Pseudomonadota</taxon>
        <taxon>Alphaproteobacteria</taxon>
        <taxon>Sphingomonadales</taxon>
        <taxon>Sphingomonadaceae</taxon>
        <taxon>Sphingomonas</taxon>
    </lineage>
</organism>
<dbReference type="InterPro" id="IPR027417">
    <property type="entry name" value="P-loop_NTPase"/>
</dbReference>
<dbReference type="InterPro" id="IPR052735">
    <property type="entry name" value="NAD_biosynth-regulator"/>
</dbReference>
<dbReference type="PANTHER" id="PTHR37512:SF1">
    <property type="entry name" value="NADR_TTD14 AAA DOMAIN-CONTAINING PROTEIN"/>
    <property type="match status" value="1"/>
</dbReference>
<dbReference type="Gene3D" id="3.40.50.300">
    <property type="entry name" value="P-loop containing nucleotide triphosphate hydrolases"/>
    <property type="match status" value="1"/>
</dbReference>
<name>A0ABP7DV79_9SPHN</name>
<proteinExistence type="predicted"/>
<dbReference type="SUPFAM" id="SSF52540">
    <property type="entry name" value="P-loop containing nucleoside triphosphate hydrolases"/>
    <property type="match status" value="1"/>
</dbReference>
<dbReference type="EMBL" id="BAABBF010000004">
    <property type="protein sequence ID" value="GAA3709541.1"/>
    <property type="molecule type" value="Genomic_DNA"/>
</dbReference>
<keyword evidence="3" id="KW-1185">Reference proteome</keyword>
<dbReference type="PANTHER" id="PTHR37512">
    <property type="entry name" value="TRIFUNCTIONAL NAD BIOSYNTHESIS/REGULATOR PROTEIN NADR"/>
    <property type="match status" value="1"/>
</dbReference>
<reference evidence="3" key="1">
    <citation type="journal article" date="2019" name="Int. J. Syst. Evol. Microbiol.">
        <title>The Global Catalogue of Microorganisms (GCM) 10K type strain sequencing project: providing services to taxonomists for standard genome sequencing and annotation.</title>
        <authorList>
            <consortium name="The Broad Institute Genomics Platform"/>
            <consortium name="The Broad Institute Genome Sequencing Center for Infectious Disease"/>
            <person name="Wu L."/>
            <person name="Ma J."/>
        </authorList>
    </citation>
    <scope>NUCLEOTIDE SEQUENCE [LARGE SCALE GENOMIC DNA]</scope>
    <source>
        <strain evidence="3">JCM 17498</strain>
    </source>
</reference>
<accession>A0ABP7DV79</accession>